<dbReference type="OrthoDB" id="2125500at2759"/>
<feature type="transmembrane region" description="Helical" evidence="2">
    <location>
        <begin position="21"/>
        <end position="47"/>
    </location>
</feature>
<organism evidence="3 4">
    <name type="scientific">Caulochytrium protostelioides</name>
    <dbReference type="NCBI Taxonomy" id="1555241"/>
    <lineage>
        <taxon>Eukaryota</taxon>
        <taxon>Fungi</taxon>
        <taxon>Fungi incertae sedis</taxon>
        <taxon>Chytridiomycota</taxon>
        <taxon>Chytridiomycota incertae sedis</taxon>
        <taxon>Chytridiomycetes</taxon>
        <taxon>Caulochytriales</taxon>
        <taxon>Caulochytriaceae</taxon>
        <taxon>Caulochytrium</taxon>
    </lineage>
</organism>
<evidence type="ECO:0000313" key="4">
    <source>
        <dbReference type="Proteomes" id="UP000274922"/>
    </source>
</evidence>
<gene>
    <name evidence="3" type="ORF">CXG81DRAFT_25312</name>
</gene>
<keyword evidence="2" id="KW-0472">Membrane</keyword>
<feature type="region of interest" description="Disordered" evidence="1">
    <location>
        <begin position="377"/>
        <end position="427"/>
    </location>
</feature>
<dbReference type="Proteomes" id="UP000274922">
    <property type="component" value="Unassembled WGS sequence"/>
</dbReference>
<protein>
    <submittedName>
        <fullName evidence="3">Uncharacterized protein</fullName>
    </submittedName>
</protein>
<keyword evidence="4" id="KW-1185">Reference proteome</keyword>
<feature type="transmembrane region" description="Helical" evidence="2">
    <location>
        <begin position="68"/>
        <end position="90"/>
    </location>
</feature>
<dbReference type="STRING" id="1555241.A0A4V1IUW9"/>
<dbReference type="SUPFAM" id="SSF53448">
    <property type="entry name" value="Nucleotide-diphospho-sugar transferases"/>
    <property type="match status" value="1"/>
</dbReference>
<feature type="compositionally biased region" description="Low complexity" evidence="1">
    <location>
        <begin position="377"/>
        <end position="387"/>
    </location>
</feature>
<reference evidence="4" key="1">
    <citation type="journal article" date="2018" name="Nat. Microbiol.">
        <title>Leveraging single-cell genomics to expand the fungal tree of life.</title>
        <authorList>
            <person name="Ahrendt S.R."/>
            <person name="Quandt C.A."/>
            <person name="Ciobanu D."/>
            <person name="Clum A."/>
            <person name="Salamov A."/>
            <person name="Andreopoulos B."/>
            <person name="Cheng J.F."/>
            <person name="Woyke T."/>
            <person name="Pelin A."/>
            <person name="Henrissat B."/>
            <person name="Reynolds N.K."/>
            <person name="Benny G.L."/>
            <person name="Smith M.E."/>
            <person name="James T.Y."/>
            <person name="Grigoriev I.V."/>
        </authorList>
    </citation>
    <scope>NUCLEOTIDE SEQUENCE [LARGE SCALE GENOMIC DNA]</scope>
    <source>
        <strain evidence="4">ATCC 52028</strain>
    </source>
</reference>
<feature type="region of interest" description="Disordered" evidence="1">
    <location>
        <begin position="1062"/>
        <end position="1089"/>
    </location>
</feature>
<feature type="compositionally biased region" description="Pro residues" evidence="1">
    <location>
        <begin position="996"/>
        <end position="1006"/>
    </location>
</feature>
<keyword evidence="2" id="KW-1133">Transmembrane helix</keyword>
<accession>A0A4V1IUW9</accession>
<evidence type="ECO:0000256" key="1">
    <source>
        <dbReference type="SAM" id="MobiDB-lite"/>
    </source>
</evidence>
<feature type="compositionally biased region" description="Basic residues" evidence="1">
    <location>
        <begin position="981"/>
        <end position="990"/>
    </location>
</feature>
<name>A0A4V1IUW9_9FUNG</name>
<sequence>MSAASASATPIIEGLEPQRDIYFRLFLASYLIFTVHFMYAFVMGPIYQWRSMRRHPKNHDQWRMTLSTATRAWMLCGLVSSLMLILPISVVRHTSSSGQWHDRAAQYWNEHLARDFEPVSVLMFLVTWLLVNREILILIGLSFCGRWPLPPSEEDIAAMKAKQPPQTPVQRTLAGDSVFRLQLRREMCASDLAESGDDLRSESSYSLRRTRSLLNASDTESIYVAREIEVTSFLNDPAIERFVLDNGILHHRKSSPDAIDSTLAPVGTALSDTSSRGAGMAPGSRPVTRQQVLPLHSPAFSDRDPPSKIEDLACETAADDALATPMSAAASVSAAAGTTAAWPLGASDSPSGSFSAHRRYYTSPFKRGSQSRLTAAAASSAQAAAAQRHGDPLHRIRSVARRHSTSTRRPRHQPAGNDPEAPEGPTTSELCSLALTHLYPSYGWLAGASPLQPLPSLLRGQVEARGTARGSGSALRHAVVGDPGFMHDEAKLDRRLPSSSHQVSSLRMSTSWAKECANGEGIWRGYEGMRHGFIIAAHNSSSALVETLASLLKLTTPRTIFIADNGSSTEEIAKTHQVAKAAYETFCQQHPTYNGAAINIGVLKEGSKNIAQFSVLNSLAYLGSEIEFISLLDDDTTLPDEWREDYVLALFDQDPLVQCLAYPLESVNGNRGRLLETFQNFEYRIAMFIKCAQASLATAFFPSGAISTWRAPMLLDILSRHDTLFRGDDLQMGLLLHTFYRHPSYLNPMLKHPGNYSIKMAPYTIKTIVPQHWFHLRDLFPRTAWRYFGASCACGEPSLFYQRARSWEVARHRFFRKFVQSATHPQHWSHGSTWFAKCCALDSIISVLGDFGQIVAIIIIVSWHSNYISLGVLMLSSFAAQAVAFDLVNVMVLERADATRIPVEIRALYSVFYALPANLIIKQAAIIYNYLHYLPMVRTGRSVGKRAREGRLGVMEVTWSSTEDAHEGVAQAGHIADRLHVQRRGRRTRTNRTSFAPPPPPPPSPVPSSSTYGAIHATTWGVAQPDIDIALAADESVEAAKALQFPDMYVSSTTATLLATPTPRTTATTATTSKTATTLTPTPTLSEKGGNDARILREIVLSDHVLRAGWATDMAPVGLAGSLEASLRAPWFLARSAATPTTTAAIAAGRHPAATALDRSRSWAHHRQRQRLRHTALAALMGAEACSLGPLPRLMHGLALTLSALTPPVSDGESAAAGPVRGCVTPPPFGWSEPRHTDADAVDVDGPDAATAHVDVSGDEGAIRVGADLNSGMVMPANGVSFDGIATAPSGPPATE</sequence>
<feature type="region of interest" description="Disordered" evidence="1">
    <location>
        <begin position="980"/>
        <end position="1012"/>
    </location>
</feature>
<evidence type="ECO:0000313" key="3">
    <source>
        <dbReference type="EMBL" id="RKP02019.1"/>
    </source>
</evidence>
<evidence type="ECO:0000256" key="2">
    <source>
        <dbReference type="SAM" id="Phobius"/>
    </source>
</evidence>
<feature type="compositionally biased region" description="Low complexity" evidence="1">
    <location>
        <begin position="1062"/>
        <end position="1086"/>
    </location>
</feature>
<dbReference type="Pfam" id="PF13641">
    <property type="entry name" value="Glyco_tranf_2_3"/>
    <property type="match status" value="1"/>
</dbReference>
<dbReference type="EMBL" id="ML014154">
    <property type="protein sequence ID" value="RKP02019.1"/>
    <property type="molecule type" value="Genomic_DNA"/>
</dbReference>
<feature type="compositionally biased region" description="Basic residues" evidence="1">
    <location>
        <begin position="395"/>
        <end position="412"/>
    </location>
</feature>
<dbReference type="Gene3D" id="3.90.550.10">
    <property type="entry name" value="Spore Coat Polysaccharide Biosynthesis Protein SpsA, Chain A"/>
    <property type="match status" value="1"/>
</dbReference>
<proteinExistence type="predicted"/>
<dbReference type="InterPro" id="IPR029044">
    <property type="entry name" value="Nucleotide-diphossugar_trans"/>
</dbReference>
<keyword evidence="2" id="KW-0812">Transmembrane</keyword>